<proteinExistence type="predicted"/>
<comment type="caution">
    <text evidence="1">The sequence shown here is derived from an EMBL/GenBank/DDBJ whole genome shotgun (WGS) entry which is preliminary data.</text>
</comment>
<protein>
    <recommendedName>
        <fullName evidence="2">Reverse transcriptase domain-containing protein</fullName>
    </recommendedName>
</protein>
<dbReference type="EMBL" id="JACGWM010000007">
    <property type="protein sequence ID" value="KAL0362367.1"/>
    <property type="molecule type" value="Genomic_DNA"/>
</dbReference>
<reference evidence="1" key="1">
    <citation type="submission" date="2020-06" db="EMBL/GenBank/DDBJ databases">
        <authorList>
            <person name="Li T."/>
            <person name="Hu X."/>
            <person name="Zhang T."/>
            <person name="Song X."/>
            <person name="Zhang H."/>
            <person name="Dai N."/>
            <person name="Sheng W."/>
            <person name="Hou X."/>
            <person name="Wei L."/>
        </authorList>
    </citation>
    <scope>NUCLEOTIDE SEQUENCE</scope>
    <source>
        <strain evidence="1">KEN8</strain>
        <tissue evidence="1">Leaf</tissue>
    </source>
</reference>
<reference evidence="1" key="2">
    <citation type="journal article" date="2024" name="Plant">
        <title>Genomic evolution and insights into agronomic trait innovations of Sesamum species.</title>
        <authorList>
            <person name="Miao H."/>
            <person name="Wang L."/>
            <person name="Qu L."/>
            <person name="Liu H."/>
            <person name="Sun Y."/>
            <person name="Le M."/>
            <person name="Wang Q."/>
            <person name="Wei S."/>
            <person name="Zheng Y."/>
            <person name="Lin W."/>
            <person name="Duan Y."/>
            <person name="Cao H."/>
            <person name="Xiong S."/>
            <person name="Wang X."/>
            <person name="Wei L."/>
            <person name="Li C."/>
            <person name="Ma Q."/>
            <person name="Ju M."/>
            <person name="Zhao R."/>
            <person name="Li G."/>
            <person name="Mu C."/>
            <person name="Tian Q."/>
            <person name="Mei H."/>
            <person name="Zhang T."/>
            <person name="Gao T."/>
            <person name="Zhang H."/>
        </authorList>
    </citation>
    <scope>NUCLEOTIDE SEQUENCE</scope>
    <source>
        <strain evidence="1">KEN8</strain>
    </source>
</reference>
<gene>
    <name evidence="1" type="ORF">Scaly_1191900</name>
</gene>
<evidence type="ECO:0008006" key="2">
    <source>
        <dbReference type="Google" id="ProtNLM"/>
    </source>
</evidence>
<evidence type="ECO:0000313" key="1">
    <source>
        <dbReference type="EMBL" id="KAL0362367.1"/>
    </source>
</evidence>
<organism evidence="1">
    <name type="scientific">Sesamum calycinum</name>
    <dbReference type="NCBI Taxonomy" id="2727403"/>
    <lineage>
        <taxon>Eukaryota</taxon>
        <taxon>Viridiplantae</taxon>
        <taxon>Streptophyta</taxon>
        <taxon>Embryophyta</taxon>
        <taxon>Tracheophyta</taxon>
        <taxon>Spermatophyta</taxon>
        <taxon>Magnoliopsida</taxon>
        <taxon>eudicotyledons</taxon>
        <taxon>Gunneridae</taxon>
        <taxon>Pentapetalae</taxon>
        <taxon>asterids</taxon>
        <taxon>lamiids</taxon>
        <taxon>Lamiales</taxon>
        <taxon>Pedaliaceae</taxon>
        <taxon>Sesamum</taxon>
    </lineage>
</organism>
<dbReference type="AlphaFoldDB" id="A0AAW2Q3Q9"/>
<sequence>MHQHHFANIFKTTNLTKSAIDVVLESMESKVGEEENTVLVHSFSPKESASVANCLIMDNVLIGYEINHHLSQKRWGTVGSVALIFDISKAYNQVEWIFLERVVHRLGDELFSSPG</sequence>
<accession>A0AAW2Q3Q9</accession>
<name>A0AAW2Q3Q9_9LAMI</name>